<feature type="region of interest" description="Disordered" evidence="1">
    <location>
        <begin position="26"/>
        <end position="49"/>
    </location>
</feature>
<sequence length="181" mass="19947">MRTAKVKALAGVVVLLFAAGCTTETSQDHERARQQGGYDRLTSAQPAEQMSYSPTRETINYWIKTWDEPEKLSYVYLLAGNGQLVGYYVFTGLPVSYCASLTPTYRWEGRGTESQPVPAPAMDGVYYSGQGSCETYYGRDATTGSYLEYTVGTGISALVYEEPLPRADVEPLGFTKVEDVK</sequence>
<name>A0A7X5UNY6_9PSEU</name>
<organism evidence="3 4">
    <name type="scientific">Saccharomonospora amisosensis</name>
    <dbReference type="NCBI Taxonomy" id="1128677"/>
    <lineage>
        <taxon>Bacteria</taxon>
        <taxon>Bacillati</taxon>
        <taxon>Actinomycetota</taxon>
        <taxon>Actinomycetes</taxon>
        <taxon>Pseudonocardiales</taxon>
        <taxon>Pseudonocardiaceae</taxon>
        <taxon>Saccharomonospora</taxon>
    </lineage>
</organism>
<dbReference type="AlphaFoldDB" id="A0A7X5UNY6"/>
<evidence type="ECO:0000313" key="3">
    <source>
        <dbReference type="EMBL" id="NIJ11129.1"/>
    </source>
</evidence>
<evidence type="ECO:0000256" key="1">
    <source>
        <dbReference type="SAM" id="MobiDB-lite"/>
    </source>
</evidence>
<gene>
    <name evidence="3" type="ORF">FHU38_001473</name>
</gene>
<feature type="signal peptide" evidence="2">
    <location>
        <begin position="1"/>
        <end position="18"/>
    </location>
</feature>
<reference evidence="3 4" key="1">
    <citation type="submission" date="2020-03" db="EMBL/GenBank/DDBJ databases">
        <title>Sequencing the genomes of 1000 actinobacteria strains.</title>
        <authorList>
            <person name="Klenk H.-P."/>
        </authorList>
    </citation>
    <scope>NUCLEOTIDE SEQUENCE [LARGE SCALE GENOMIC DNA]</scope>
    <source>
        <strain evidence="3 4">DSM 45685</strain>
    </source>
</reference>
<evidence type="ECO:0000313" key="4">
    <source>
        <dbReference type="Proteomes" id="UP000545493"/>
    </source>
</evidence>
<proteinExistence type="predicted"/>
<dbReference type="RefSeq" id="WP_167168009.1">
    <property type="nucleotide sequence ID" value="NZ_JAAOYM010000001.1"/>
</dbReference>
<protein>
    <recommendedName>
        <fullName evidence="5">Lipoprotein</fullName>
    </recommendedName>
</protein>
<evidence type="ECO:0000256" key="2">
    <source>
        <dbReference type="SAM" id="SignalP"/>
    </source>
</evidence>
<comment type="caution">
    <text evidence="3">The sequence shown here is derived from an EMBL/GenBank/DDBJ whole genome shotgun (WGS) entry which is preliminary data.</text>
</comment>
<keyword evidence="4" id="KW-1185">Reference proteome</keyword>
<keyword evidence="2" id="KW-0732">Signal</keyword>
<feature type="chain" id="PRO_5038744240" description="Lipoprotein" evidence="2">
    <location>
        <begin position="19"/>
        <end position="181"/>
    </location>
</feature>
<evidence type="ECO:0008006" key="5">
    <source>
        <dbReference type="Google" id="ProtNLM"/>
    </source>
</evidence>
<dbReference type="Proteomes" id="UP000545493">
    <property type="component" value="Unassembled WGS sequence"/>
</dbReference>
<dbReference type="EMBL" id="JAAOYM010000001">
    <property type="protein sequence ID" value="NIJ11129.1"/>
    <property type="molecule type" value="Genomic_DNA"/>
</dbReference>
<accession>A0A7X5UNY6</accession>
<dbReference type="PROSITE" id="PS51257">
    <property type="entry name" value="PROKAR_LIPOPROTEIN"/>
    <property type="match status" value="1"/>
</dbReference>